<dbReference type="PATRIC" id="fig|1203610.3.peg.2822"/>
<evidence type="ECO:0000313" key="1">
    <source>
        <dbReference type="EMBL" id="KKB55292.1"/>
    </source>
</evidence>
<protein>
    <recommendedName>
        <fullName evidence="3">Lipoprotein</fullName>
    </recommendedName>
</protein>
<comment type="caution">
    <text evidence="1">The sequence shown here is derived from an EMBL/GenBank/DDBJ whole genome shotgun (WGS) entry which is preliminary data.</text>
</comment>
<dbReference type="EMBL" id="AQHW01000015">
    <property type="protein sequence ID" value="KKB55292.1"/>
    <property type="molecule type" value="Genomic_DNA"/>
</dbReference>
<dbReference type="STRING" id="1203610.HMPREF1536_02756"/>
<proteinExistence type="predicted"/>
<reference evidence="1 2" key="1">
    <citation type="submission" date="2013-04" db="EMBL/GenBank/DDBJ databases">
        <title>The Genome Sequence of Parabacteroides gordonii DSM 23371.</title>
        <authorList>
            <consortium name="The Broad Institute Genomics Platform"/>
            <person name="Earl A."/>
            <person name="Ward D."/>
            <person name="Feldgarden M."/>
            <person name="Gevers D."/>
            <person name="Martens E."/>
            <person name="Sakamoto M."/>
            <person name="Benno Y."/>
            <person name="Suzuki N."/>
            <person name="Matsunaga N."/>
            <person name="Koshihara K."/>
            <person name="Seki M."/>
            <person name="Komiya H."/>
            <person name="Walker B."/>
            <person name="Young S."/>
            <person name="Zeng Q."/>
            <person name="Gargeya S."/>
            <person name="Fitzgerald M."/>
            <person name="Haas B."/>
            <person name="Abouelleil A."/>
            <person name="Allen A.W."/>
            <person name="Alvarado L."/>
            <person name="Arachchi H.M."/>
            <person name="Berlin A.M."/>
            <person name="Chapman S.B."/>
            <person name="Gainer-Dewar J."/>
            <person name="Goldberg J."/>
            <person name="Griggs A."/>
            <person name="Gujja S."/>
            <person name="Hansen M."/>
            <person name="Howarth C."/>
            <person name="Imamovic A."/>
            <person name="Ireland A."/>
            <person name="Larimer J."/>
            <person name="McCowan C."/>
            <person name="Murphy C."/>
            <person name="Pearson M."/>
            <person name="Poon T.W."/>
            <person name="Priest M."/>
            <person name="Roberts A."/>
            <person name="Saif S."/>
            <person name="Shea T."/>
            <person name="Sisk P."/>
            <person name="Sykes S."/>
            <person name="Wortman J."/>
            <person name="Nusbaum C."/>
            <person name="Birren B."/>
        </authorList>
    </citation>
    <scope>NUCLEOTIDE SEQUENCE [LARGE SCALE GENOMIC DNA]</scope>
    <source>
        <strain evidence="1 2">MS-1</strain>
    </source>
</reference>
<organism evidence="1 2">
    <name type="scientific">Parabacteroides gordonii MS-1 = DSM 23371</name>
    <dbReference type="NCBI Taxonomy" id="1203610"/>
    <lineage>
        <taxon>Bacteria</taxon>
        <taxon>Pseudomonadati</taxon>
        <taxon>Bacteroidota</taxon>
        <taxon>Bacteroidia</taxon>
        <taxon>Bacteroidales</taxon>
        <taxon>Tannerellaceae</taxon>
        <taxon>Parabacteroides</taxon>
    </lineage>
</organism>
<accession>A0A0F5JCV7</accession>
<name>A0A0F5JCV7_9BACT</name>
<dbReference type="Proteomes" id="UP000033035">
    <property type="component" value="Unassembled WGS sequence"/>
</dbReference>
<sequence length="123" mass="14521">MIKILNTLLLLFLFAGCEKKESIEVEKTIDIMTLTPEQRLEKAQNVIIEYSKNYYPIYYNPLSWSELIESKTPNNGTTYWDITHEYVVKKKEDNTKYLIKRKYSLDKSITKVAGFTHQGEYIL</sequence>
<dbReference type="AlphaFoldDB" id="A0A0F5JCV7"/>
<dbReference type="PROSITE" id="PS51257">
    <property type="entry name" value="PROKAR_LIPOPROTEIN"/>
    <property type="match status" value="1"/>
</dbReference>
<gene>
    <name evidence="1" type="ORF">HMPREF1536_02756</name>
</gene>
<evidence type="ECO:0008006" key="3">
    <source>
        <dbReference type="Google" id="ProtNLM"/>
    </source>
</evidence>
<keyword evidence="2" id="KW-1185">Reference proteome</keyword>
<evidence type="ECO:0000313" key="2">
    <source>
        <dbReference type="Proteomes" id="UP000033035"/>
    </source>
</evidence>
<dbReference type="RefSeq" id="WP_028729684.1">
    <property type="nucleotide sequence ID" value="NZ_KE386764.1"/>
</dbReference>
<dbReference type="HOGENOM" id="CLU_2013054_0_0_10"/>